<dbReference type="Pfam" id="PF08032">
    <property type="entry name" value="SpoU_sub_bind"/>
    <property type="match status" value="1"/>
</dbReference>
<sequence>MADIIGGRNPVIEALKAGRPINKVLLARNIGLHSAVAEILTLAKSRGIPVEYMERSLIDRLTGTLSHQGVIAYAAIKEYVDLEDLLTISRERNEPPLYC</sequence>
<protein>
    <recommendedName>
        <fullName evidence="1">RNA 2-O ribose methyltransferase substrate binding domain-containing protein</fullName>
    </recommendedName>
</protein>
<dbReference type="GO" id="GO:0006396">
    <property type="term" value="P:RNA processing"/>
    <property type="evidence" value="ECO:0007669"/>
    <property type="project" value="InterPro"/>
</dbReference>
<accession>X1KUJ8</accession>
<feature type="non-terminal residue" evidence="2">
    <location>
        <position position="99"/>
    </location>
</feature>
<dbReference type="PANTHER" id="PTHR46429:SF1">
    <property type="entry name" value="23S RRNA (GUANOSINE-2'-O-)-METHYLTRANSFERASE RLMB"/>
    <property type="match status" value="1"/>
</dbReference>
<evidence type="ECO:0000313" key="2">
    <source>
        <dbReference type="EMBL" id="GAH93834.1"/>
    </source>
</evidence>
<dbReference type="Gene3D" id="3.30.1330.30">
    <property type="match status" value="1"/>
</dbReference>
<organism evidence="2">
    <name type="scientific">marine sediment metagenome</name>
    <dbReference type="NCBI Taxonomy" id="412755"/>
    <lineage>
        <taxon>unclassified sequences</taxon>
        <taxon>metagenomes</taxon>
        <taxon>ecological metagenomes</taxon>
    </lineage>
</organism>
<dbReference type="SMART" id="SM00967">
    <property type="entry name" value="SpoU_sub_bind"/>
    <property type="match status" value="1"/>
</dbReference>
<name>X1KUJ8_9ZZZZ</name>
<proteinExistence type="predicted"/>
<dbReference type="PANTHER" id="PTHR46429">
    <property type="entry name" value="23S RRNA (GUANOSINE-2'-O-)-METHYLTRANSFERASE RLMB"/>
    <property type="match status" value="1"/>
</dbReference>
<comment type="caution">
    <text evidence="2">The sequence shown here is derived from an EMBL/GenBank/DDBJ whole genome shotgun (WGS) entry which is preliminary data.</text>
</comment>
<evidence type="ECO:0000259" key="1">
    <source>
        <dbReference type="SMART" id="SM00967"/>
    </source>
</evidence>
<feature type="domain" description="RNA 2-O ribose methyltransferase substrate binding" evidence="1">
    <location>
        <begin position="4"/>
        <end position="80"/>
    </location>
</feature>
<dbReference type="SUPFAM" id="SSF55315">
    <property type="entry name" value="L30e-like"/>
    <property type="match status" value="1"/>
</dbReference>
<reference evidence="2" key="1">
    <citation type="journal article" date="2014" name="Front. Microbiol.">
        <title>High frequency of phylogenetically diverse reductive dehalogenase-homologous genes in deep subseafloor sedimentary metagenomes.</title>
        <authorList>
            <person name="Kawai M."/>
            <person name="Futagami T."/>
            <person name="Toyoda A."/>
            <person name="Takaki Y."/>
            <person name="Nishi S."/>
            <person name="Hori S."/>
            <person name="Arai W."/>
            <person name="Tsubouchi T."/>
            <person name="Morono Y."/>
            <person name="Uchiyama I."/>
            <person name="Ito T."/>
            <person name="Fujiyama A."/>
            <person name="Inagaki F."/>
            <person name="Takami H."/>
        </authorList>
    </citation>
    <scope>NUCLEOTIDE SEQUENCE</scope>
    <source>
        <strain evidence="2">Expedition CK06-06</strain>
    </source>
</reference>
<gene>
    <name evidence="2" type="ORF">S06H3_03736</name>
</gene>
<dbReference type="EMBL" id="BARV01001247">
    <property type="protein sequence ID" value="GAH93834.1"/>
    <property type="molecule type" value="Genomic_DNA"/>
</dbReference>
<dbReference type="AlphaFoldDB" id="X1KUJ8"/>
<dbReference type="InterPro" id="IPR029064">
    <property type="entry name" value="Ribosomal_eL30-like_sf"/>
</dbReference>
<dbReference type="InterPro" id="IPR004441">
    <property type="entry name" value="rRNA_MeTrfase_TrmH"/>
</dbReference>
<dbReference type="InterPro" id="IPR013123">
    <property type="entry name" value="SpoU_subst-bd"/>
</dbReference>
<dbReference type="GO" id="GO:0005829">
    <property type="term" value="C:cytosol"/>
    <property type="evidence" value="ECO:0007669"/>
    <property type="project" value="TreeGrafter"/>
</dbReference>
<dbReference type="GO" id="GO:0008173">
    <property type="term" value="F:RNA methyltransferase activity"/>
    <property type="evidence" value="ECO:0007669"/>
    <property type="project" value="InterPro"/>
</dbReference>